<dbReference type="RefSeq" id="WP_271797128.1">
    <property type="nucleotide sequence ID" value="NZ_JAQMUC010000095.1"/>
</dbReference>
<reference evidence="3 4" key="1">
    <citation type="submission" date="2023-01" db="EMBL/GenBank/DDBJ databases">
        <title>Genomes from the Australian National Cyanobacteria Reference Collection.</title>
        <authorList>
            <person name="Willis A."/>
            <person name="Lee E.M.F."/>
        </authorList>
    </citation>
    <scope>NUCLEOTIDE SEQUENCE [LARGE SCALE GENOMIC DNA]</scope>
    <source>
        <strain evidence="3 4">CS-1226</strain>
    </source>
</reference>
<keyword evidence="4" id="KW-1185">Reference proteome</keyword>
<dbReference type="CDD" id="cd00257">
    <property type="entry name" value="beta-trefoil_FSCN-like"/>
    <property type="match status" value="1"/>
</dbReference>
<accession>A0ABT5AJH7</accession>
<evidence type="ECO:0000313" key="3">
    <source>
        <dbReference type="EMBL" id="MDB9537445.1"/>
    </source>
</evidence>
<comment type="caution">
    <text evidence="3">The sequence shown here is derived from an EMBL/GenBank/DDBJ whole genome shotgun (WGS) entry which is preliminary data.</text>
</comment>
<evidence type="ECO:0000313" key="4">
    <source>
        <dbReference type="Proteomes" id="UP001211249"/>
    </source>
</evidence>
<dbReference type="SUPFAM" id="SSF50405">
    <property type="entry name" value="Actin-crosslinking proteins"/>
    <property type="match status" value="1"/>
</dbReference>
<protein>
    <submittedName>
        <fullName evidence="3">Uncharacterized protein</fullName>
    </submittedName>
</protein>
<dbReference type="Proteomes" id="UP001211249">
    <property type="component" value="Unassembled WGS sequence"/>
</dbReference>
<organism evidence="3 4">
    <name type="scientific">Dolichospermum planctonicum CS-1226</name>
    <dbReference type="NCBI Taxonomy" id="3021751"/>
    <lineage>
        <taxon>Bacteria</taxon>
        <taxon>Bacillati</taxon>
        <taxon>Cyanobacteriota</taxon>
        <taxon>Cyanophyceae</taxon>
        <taxon>Nostocales</taxon>
        <taxon>Aphanizomenonaceae</taxon>
        <taxon>Dolichospermum</taxon>
        <taxon>Dolichospermum planctonicum</taxon>
    </lineage>
</organism>
<dbReference type="EMBL" id="JAQMUC010000095">
    <property type="protein sequence ID" value="MDB9537445.1"/>
    <property type="molecule type" value="Genomic_DNA"/>
</dbReference>
<keyword evidence="2" id="KW-1133">Transmembrane helix</keyword>
<feature type="region of interest" description="Disordered" evidence="1">
    <location>
        <begin position="1"/>
        <end position="25"/>
    </location>
</feature>
<gene>
    <name evidence="3" type="ORF">PN451_16685</name>
</gene>
<sequence>MGEVKRLNSVGRKNPNSTETNQEEKSMKKLVHFMLVTMLVIVGVFTPSVTSANAQTANTFNKVALQADTGKWLSRCRNCQNVIGNNPDTATIHITKPTNDQPYAQFEVVNVGNGKIALKADTGKYLARCNSCIVGGSSPDSATIHVTDPSAPYAQFTPELLDNGKYALKADTGKYLARCNSCSPGAAYPDTVTIHVDSPVGASYAQWNMIPIFK</sequence>
<dbReference type="Gene3D" id="2.80.10.50">
    <property type="match status" value="1"/>
</dbReference>
<keyword evidence="2" id="KW-0472">Membrane</keyword>
<evidence type="ECO:0000256" key="2">
    <source>
        <dbReference type="SAM" id="Phobius"/>
    </source>
</evidence>
<dbReference type="InterPro" id="IPR008999">
    <property type="entry name" value="Actin-crosslinking"/>
</dbReference>
<keyword evidence="2" id="KW-0812">Transmembrane</keyword>
<evidence type="ECO:0000256" key="1">
    <source>
        <dbReference type="SAM" id="MobiDB-lite"/>
    </source>
</evidence>
<feature type="transmembrane region" description="Helical" evidence="2">
    <location>
        <begin position="30"/>
        <end position="49"/>
    </location>
</feature>
<name>A0ABT5AJH7_9CYAN</name>
<proteinExistence type="predicted"/>